<feature type="chain" id="PRO_5018299825" evidence="7">
    <location>
        <begin position="22"/>
        <end position="456"/>
    </location>
</feature>
<keyword evidence="2" id="KW-0645">Protease</keyword>
<dbReference type="GO" id="GO:0016020">
    <property type="term" value="C:membrane"/>
    <property type="evidence" value="ECO:0007669"/>
    <property type="project" value="TreeGrafter"/>
</dbReference>
<name>A0A3L7DXM8_9GAMM</name>
<evidence type="ECO:0000256" key="7">
    <source>
        <dbReference type="SAM" id="SignalP"/>
    </source>
</evidence>
<feature type="signal peptide" evidence="7">
    <location>
        <begin position="1"/>
        <end position="21"/>
    </location>
</feature>
<evidence type="ECO:0000256" key="1">
    <source>
        <dbReference type="ARBA" id="ARBA00001947"/>
    </source>
</evidence>
<keyword evidence="6" id="KW-0482">Metalloprotease</keyword>
<feature type="domain" description="Peptidase M48" evidence="8">
    <location>
        <begin position="42"/>
        <end position="229"/>
    </location>
</feature>
<sequence>MRLVTTVAALVLLLPLGGALAGKGEEEHQKIVDSGQVYDDPELQAYVNRIGQSLVANSDKPDQKFTFTVLDTEMINAFAAPGGYIYISRGLLPFLDSEEELAGVIGHEIAHVTANHHGRRGRQDITNKIVATTAYILTGSGDIAEASTMYGAELISGFGRDMELEADGLGAEYMYKTGYDPQALLEVIGVLKDQEQFQRVKARASGKPAGTYHGLYATHPRNDKRLQTVISKASELDLDHYVESPEQPGEFRSHIQGLVWGPSIQGQRDDNRYYHNKLAFTFEHPEDWTVESGSRAVVASAPDGSASLTITLRRKDGSTPESVLRGSARGELSGGTELEQAGLKGYSAVASSGGISRRLAVIDYNYSYLFQGQSDNFAADDATLLQMIESFRPVHPQEKQAGTPRYVQYIQVPRGATFASIATSIRIPHAEEQLRLLNGMYPRGEPRTGDWIKVIR</sequence>
<evidence type="ECO:0000259" key="8">
    <source>
        <dbReference type="Pfam" id="PF01435"/>
    </source>
</evidence>
<dbReference type="OrthoDB" id="9810445at2"/>
<dbReference type="EMBL" id="QRAN01000007">
    <property type="protein sequence ID" value="RLQ22337.1"/>
    <property type="molecule type" value="Genomic_DNA"/>
</dbReference>
<evidence type="ECO:0000313" key="10">
    <source>
        <dbReference type="Proteomes" id="UP000265509"/>
    </source>
</evidence>
<keyword evidence="3" id="KW-0479">Metal-binding</keyword>
<dbReference type="PANTHER" id="PTHR22726">
    <property type="entry name" value="METALLOENDOPEPTIDASE OMA1"/>
    <property type="match status" value="1"/>
</dbReference>
<accession>A0A3L7DXM8</accession>
<dbReference type="Proteomes" id="UP000265509">
    <property type="component" value="Unassembled WGS sequence"/>
</dbReference>
<evidence type="ECO:0000256" key="4">
    <source>
        <dbReference type="ARBA" id="ARBA00022801"/>
    </source>
</evidence>
<dbReference type="GO" id="GO:0004222">
    <property type="term" value="F:metalloendopeptidase activity"/>
    <property type="evidence" value="ECO:0007669"/>
    <property type="project" value="InterPro"/>
</dbReference>
<evidence type="ECO:0000256" key="6">
    <source>
        <dbReference type="ARBA" id="ARBA00023049"/>
    </source>
</evidence>
<comment type="cofactor">
    <cofactor evidence="1">
        <name>Zn(2+)</name>
        <dbReference type="ChEBI" id="CHEBI:29105"/>
    </cofactor>
</comment>
<reference evidence="9 10" key="1">
    <citation type="submission" date="2018-07" db="EMBL/GenBank/DDBJ databases">
        <title>Halioglobus sp. genome submission.</title>
        <authorList>
            <person name="Ye M.-Q."/>
            <person name="Du Z.-J."/>
        </authorList>
    </citation>
    <scope>NUCLEOTIDE SEQUENCE [LARGE SCALE GENOMIC DNA]</scope>
    <source>
        <strain evidence="9 10">U0301</strain>
    </source>
</reference>
<evidence type="ECO:0000256" key="3">
    <source>
        <dbReference type="ARBA" id="ARBA00022723"/>
    </source>
</evidence>
<organism evidence="9 10">
    <name type="scientific">Seongchinamella sediminis</name>
    <dbReference type="NCBI Taxonomy" id="2283635"/>
    <lineage>
        <taxon>Bacteria</taxon>
        <taxon>Pseudomonadati</taxon>
        <taxon>Pseudomonadota</taxon>
        <taxon>Gammaproteobacteria</taxon>
        <taxon>Cellvibrionales</taxon>
        <taxon>Halieaceae</taxon>
        <taxon>Seongchinamella</taxon>
    </lineage>
</organism>
<dbReference type="GO" id="GO:0046872">
    <property type="term" value="F:metal ion binding"/>
    <property type="evidence" value="ECO:0007669"/>
    <property type="project" value="UniProtKB-KW"/>
</dbReference>
<dbReference type="PANTHER" id="PTHR22726:SF24">
    <property type="entry name" value="M48 FAMILY METALLOPEPTIDASE"/>
    <property type="match status" value="1"/>
</dbReference>
<evidence type="ECO:0000313" key="9">
    <source>
        <dbReference type="EMBL" id="RLQ22337.1"/>
    </source>
</evidence>
<protein>
    <submittedName>
        <fullName evidence="9">Peptidase M48</fullName>
    </submittedName>
</protein>
<evidence type="ECO:0000256" key="5">
    <source>
        <dbReference type="ARBA" id="ARBA00022833"/>
    </source>
</evidence>
<evidence type="ECO:0000256" key="2">
    <source>
        <dbReference type="ARBA" id="ARBA00022670"/>
    </source>
</evidence>
<dbReference type="AlphaFoldDB" id="A0A3L7DXM8"/>
<dbReference type="GO" id="GO:0051603">
    <property type="term" value="P:proteolysis involved in protein catabolic process"/>
    <property type="evidence" value="ECO:0007669"/>
    <property type="project" value="TreeGrafter"/>
</dbReference>
<keyword evidence="10" id="KW-1185">Reference proteome</keyword>
<dbReference type="InterPro" id="IPR001915">
    <property type="entry name" value="Peptidase_M48"/>
</dbReference>
<dbReference type="InterPro" id="IPR051156">
    <property type="entry name" value="Mito/Outer_Membr_Metalloprot"/>
</dbReference>
<comment type="caution">
    <text evidence="9">The sequence shown here is derived from an EMBL/GenBank/DDBJ whole genome shotgun (WGS) entry which is preliminary data.</text>
</comment>
<dbReference type="RefSeq" id="WP_117953810.1">
    <property type="nucleotide sequence ID" value="NZ_QRAN01000007.1"/>
</dbReference>
<keyword evidence="7" id="KW-0732">Signal</keyword>
<proteinExistence type="predicted"/>
<dbReference type="Pfam" id="PF01435">
    <property type="entry name" value="Peptidase_M48"/>
    <property type="match status" value="1"/>
</dbReference>
<keyword evidence="4" id="KW-0378">Hydrolase</keyword>
<gene>
    <name evidence="9" type="ORF">DWB85_08655</name>
</gene>
<keyword evidence="5" id="KW-0862">Zinc</keyword>
<dbReference type="Gene3D" id="3.30.2010.10">
    <property type="entry name" value="Metalloproteases ('zincins'), catalytic domain"/>
    <property type="match status" value="1"/>
</dbReference>